<feature type="region of interest" description="Disordered" evidence="2">
    <location>
        <begin position="725"/>
        <end position="949"/>
    </location>
</feature>
<dbReference type="PROSITE" id="PS50005">
    <property type="entry name" value="TPR"/>
    <property type="match status" value="4"/>
</dbReference>
<dbReference type="SUPFAM" id="SSF48371">
    <property type="entry name" value="ARM repeat"/>
    <property type="match status" value="1"/>
</dbReference>
<feature type="region of interest" description="Disordered" evidence="2">
    <location>
        <begin position="648"/>
        <end position="676"/>
    </location>
</feature>
<dbReference type="InterPro" id="IPR001245">
    <property type="entry name" value="Ser-Thr/Tyr_kinase_cat_dom"/>
</dbReference>
<dbReference type="SUPFAM" id="SSF56112">
    <property type="entry name" value="Protein kinase-like (PK-like)"/>
    <property type="match status" value="1"/>
</dbReference>
<dbReference type="SMART" id="SM00028">
    <property type="entry name" value="TPR"/>
    <property type="match status" value="9"/>
</dbReference>
<gene>
    <name evidence="4" type="ORF">PR001_g1817</name>
</gene>
<dbReference type="Proteomes" id="UP000429607">
    <property type="component" value="Unassembled WGS sequence"/>
</dbReference>
<reference evidence="4 5" key="1">
    <citation type="submission" date="2018-09" db="EMBL/GenBank/DDBJ databases">
        <title>Genomic investigation of the strawberry pathogen Phytophthora fragariae indicates pathogenicity is determined by transcriptional variation in three key races.</title>
        <authorList>
            <person name="Adams T.M."/>
            <person name="Armitage A.D."/>
            <person name="Sobczyk M.K."/>
            <person name="Bates H.J."/>
            <person name="Dunwell J.M."/>
            <person name="Nellist C.F."/>
            <person name="Harrison R.J."/>
        </authorList>
    </citation>
    <scope>NUCLEOTIDE SEQUENCE [LARGE SCALE GENOMIC DNA]</scope>
    <source>
        <strain evidence="4 5">SCRP249</strain>
    </source>
</reference>
<dbReference type="SUPFAM" id="SSF48452">
    <property type="entry name" value="TPR-like"/>
    <property type="match status" value="3"/>
</dbReference>
<dbReference type="InterPro" id="IPR000719">
    <property type="entry name" value="Prot_kinase_dom"/>
</dbReference>
<dbReference type="GO" id="GO:0005524">
    <property type="term" value="F:ATP binding"/>
    <property type="evidence" value="ECO:0007669"/>
    <property type="project" value="InterPro"/>
</dbReference>
<dbReference type="Pfam" id="PF13181">
    <property type="entry name" value="TPR_8"/>
    <property type="match status" value="2"/>
</dbReference>
<evidence type="ECO:0000256" key="1">
    <source>
        <dbReference type="PROSITE-ProRule" id="PRU00339"/>
    </source>
</evidence>
<feature type="repeat" description="TPR" evidence="1">
    <location>
        <begin position="1196"/>
        <end position="1229"/>
    </location>
</feature>
<feature type="repeat" description="TPR" evidence="1">
    <location>
        <begin position="1265"/>
        <end position="1298"/>
    </location>
</feature>
<evidence type="ECO:0000313" key="5">
    <source>
        <dbReference type="Proteomes" id="UP000429607"/>
    </source>
</evidence>
<dbReference type="Gene3D" id="1.25.10.10">
    <property type="entry name" value="Leucine-rich Repeat Variant"/>
    <property type="match status" value="1"/>
</dbReference>
<evidence type="ECO:0000256" key="2">
    <source>
        <dbReference type="SAM" id="MobiDB-lite"/>
    </source>
</evidence>
<feature type="domain" description="Protein kinase" evidence="3">
    <location>
        <begin position="255"/>
        <end position="572"/>
    </location>
</feature>
<feature type="repeat" description="TPR" evidence="1">
    <location>
        <begin position="1462"/>
        <end position="1495"/>
    </location>
</feature>
<dbReference type="InterPro" id="IPR011990">
    <property type="entry name" value="TPR-like_helical_dom_sf"/>
</dbReference>
<feature type="compositionally biased region" description="Basic and acidic residues" evidence="2">
    <location>
        <begin position="849"/>
        <end position="877"/>
    </location>
</feature>
<feature type="region of interest" description="Disordered" evidence="2">
    <location>
        <begin position="614"/>
        <end position="633"/>
    </location>
</feature>
<name>A0A6A3PEF9_9STRA</name>
<dbReference type="InterPro" id="IPR052758">
    <property type="entry name" value="SRC_co-chaperone"/>
</dbReference>
<evidence type="ECO:0000313" key="4">
    <source>
        <dbReference type="EMBL" id="KAE9051049.1"/>
    </source>
</evidence>
<feature type="compositionally biased region" description="Polar residues" evidence="2">
    <location>
        <begin position="797"/>
        <end position="807"/>
    </location>
</feature>
<feature type="repeat" description="TPR" evidence="1">
    <location>
        <begin position="1333"/>
        <end position="1366"/>
    </location>
</feature>
<sequence length="1526" mass="167830">MDDAAMSALLLGAVSTSSSTSPEAPTSASSLNSMDPAALPNAHLVVAALHSVYALCQQVRDRPRACLQAHARLHQAFLRIASAAKRGSLAAGFRLADYVAVLQQLKAALKRHLRLRDVVAKAAASRRLLAELARVHHELNELLTGHALASGSSRLLDWRPQFAASRQQDEKALHETLMALLSTPTFVATEFASDRRQALVLLELVAEFDPPRGHSPQLLETLKMTHRRISNLCDLHLRRVPRWFVASCDVDFSLSEHAIGHARGSFGSTLQRGEAYRYSYTSDGALASSATSTVAVKCLWALPDVQYQIVEQLFARSGVAKWTRVRHPNVVTVRGASHAATPPYLVRDFTTYGGLTSYLAALETRAKQCAGPESVGRMEALTWQLLYGASRGLLHLHEQHGIVHGGLRCNNILVDKKGRAVIADFGLYTLACDARDSGLTEYFQLDVFDADAEELIRWQAPECLREHVAYRESLRSEDASVLAASGASASATSFATDVYAFGMCILEALTRTVPWAGLDVVKIRTLKGNLSLLPPRPKSISAQAWALIEKMCDADPEQRITLSEASQELKRLGYGDRVVNRSRNNSTKDLEELEVDAAPKVERVASAMNEVSQELKQLESSENRSRGSSSASDVRVLEAGAMAQVENVSTSLGDVSPELKVTSNRSRNGSEEEATQKLARVSSLLNIASLELKRLGMGDKSADNARDTSTLDLVTMAQETLAKLSRLSSSGSNSSSAAGSEESPSTKPLQDDGHSLSPAAEILDGPTPGCVKPIEDCSAATTVKKTERHMTDESAPSDASTVAQTSRWVKDSVSARRRRYSNPHKEGDADGSGNIWDLPEQEAKATVPRSREVVRSIHGVLLEEHEGSGSADNHSDHNSTSTDDSAEATIPAPEVNSNRSADEQPEQEMDNDTGSVKDAASGEGSPVLLSSDEEDVSEELTASGSLTDEEALMIVPAEFQTARSFEDDFDPALPHHPVIDLLESLRAEQPDGSRFVKTLEAMKEDLELSTAWIIVEREGLLTLMELVWRDFSEACTLRALELLQSIAGLSADFVKALVESKIVKILLAVVKHRSTPQQVDSAASFLLEIIASNDEAKRQLWKCRGVGVMEDSLVIDRRLVQEVKSTMAKFKRSEGRKCLDAGEYHLAIDKFTDAIALDRKRAGYYGDRSTAYLEASMFKKAVDDAYRCMRYNPYDVTGYLRHGLALKAMGKYKEAMASLRKGTEVDPKFGKIRDVLAEVEALHKSKLKGGDGATILRRMTAAESAKLKKKDGDDALRKKDFALAVECYSEAIELDPKNDWVYLHRSIAYAARGDHAKAIEDASKCIRINYRQVEGYYRLALAMHAAGQHDQALNTLYRGQEVDPQHAGITRFISQLEAEEAKAAGLPLSEWFKVKGYRAFQLRSYEDAIKFYTKAIDASKSDDDDVVMHCFMYRSRAHQTRGEFAAVIADCSYVLDRRPKNVLARLRRADAYEQQRDFHMALKDIRELVALNPDYEDARARLQSLEHRCRLLPGASEYKGVVEVDL</sequence>
<dbReference type="Pfam" id="PF07714">
    <property type="entry name" value="PK_Tyr_Ser-Thr"/>
    <property type="match status" value="1"/>
</dbReference>
<proteinExistence type="predicted"/>
<dbReference type="InterPro" id="IPR019734">
    <property type="entry name" value="TPR_rpt"/>
</dbReference>
<feature type="compositionally biased region" description="Low complexity" evidence="2">
    <location>
        <begin position="725"/>
        <end position="745"/>
    </location>
</feature>
<feature type="compositionally biased region" description="Basic and acidic residues" evidence="2">
    <location>
        <begin position="616"/>
        <end position="625"/>
    </location>
</feature>
<dbReference type="InterPro" id="IPR011989">
    <property type="entry name" value="ARM-like"/>
</dbReference>
<comment type="caution">
    <text evidence="4">The sequence shown here is derived from an EMBL/GenBank/DDBJ whole genome shotgun (WGS) entry which is preliminary data.</text>
</comment>
<dbReference type="GO" id="GO:0004672">
    <property type="term" value="F:protein kinase activity"/>
    <property type="evidence" value="ECO:0007669"/>
    <property type="project" value="InterPro"/>
</dbReference>
<accession>A0A6A3PEF9</accession>
<keyword evidence="1" id="KW-0802">TPR repeat</keyword>
<dbReference type="Gene3D" id="1.10.510.10">
    <property type="entry name" value="Transferase(Phosphotransferase) domain 1"/>
    <property type="match status" value="1"/>
</dbReference>
<dbReference type="PROSITE" id="PS50011">
    <property type="entry name" value="PROTEIN_KINASE_DOM"/>
    <property type="match status" value="1"/>
</dbReference>
<dbReference type="InterPro" id="IPR016024">
    <property type="entry name" value="ARM-type_fold"/>
</dbReference>
<organism evidence="4 5">
    <name type="scientific">Phytophthora rubi</name>
    <dbReference type="NCBI Taxonomy" id="129364"/>
    <lineage>
        <taxon>Eukaryota</taxon>
        <taxon>Sar</taxon>
        <taxon>Stramenopiles</taxon>
        <taxon>Oomycota</taxon>
        <taxon>Peronosporomycetes</taxon>
        <taxon>Peronosporales</taxon>
        <taxon>Peronosporaceae</taxon>
        <taxon>Phytophthora</taxon>
    </lineage>
</organism>
<evidence type="ECO:0000259" key="3">
    <source>
        <dbReference type="PROSITE" id="PS50011"/>
    </source>
</evidence>
<dbReference type="PANTHER" id="PTHR44200:SF1">
    <property type="entry name" value="DNAJ HOMOLOG SUBFAMILY C MEMBER 7"/>
    <property type="match status" value="1"/>
</dbReference>
<dbReference type="EMBL" id="QXFV01000059">
    <property type="protein sequence ID" value="KAE9051049.1"/>
    <property type="molecule type" value="Genomic_DNA"/>
</dbReference>
<protein>
    <recommendedName>
        <fullName evidence="3">Protein kinase domain-containing protein</fullName>
    </recommendedName>
</protein>
<dbReference type="InterPro" id="IPR011009">
    <property type="entry name" value="Kinase-like_dom_sf"/>
</dbReference>
<dbReference type="PANTHER" id="PTHR44200">
    <property type="entry name" value="DNAJ HOMOLOG SUBFAMILY C MEMBER 7"/>
    <property type="match status" value="1"/>
</dbReference>
<dbReference type="Gene3D" id="1.25.40.10">
    <property type="entry name" value="Tetratricopeptide repeat domain"/>
    <property type="match status" value="3"/>
</dbReference>